<dbReference type="EMBL" id="CP010537">
    <property type="protein sequence ID" value="AJG22788.1"/>
    <property type="molecule type" value="Genomic_DNA"/>
</dbReference>
<protein>
    <submittedName>
        <fullName evidence="3">Lipoprotein-related protein</fullName>
    </submittedName>
</protein>
<evidence type="ECO:0000256" key="1">
    <source>
        <dbReference type="SAM" id="SignalP"/>
    </source>
</evidence>
<feature type="domain" description="DUF306" evidence="2">
    <location>
        <begin position="154"/>
        <end position="263"/>
    </location>
</feature>
<accession>A0A0C4YIE8</accession>
<keyword evidence="3" id="KW-0449">Lipoprotein</keyword>
<evidence type="ECO:0000313" key="4">
    <source>
        <dbReference type="Proteomes" id="UP000031843"/>
    </source>
</evidence>
<dbReference type="OrthoDB" id="423130at2"/>
<dbReference type="STRING" id="68895.RR42_s1200"/>
<dbReference type="InterPro" id="IPR005184">
    <property type="entry name" value="DUF306_Meta_HslJ"/>
</dbReference>
<organism evidence="3 4">
    <name type="scientific">Cupriavidus basilensis</name>
    <dbReference type="NCBI Taxonomy" id="68895"/>
    <lineage>
        <taxon>Bacteria</taxon>
        <taxon>Pseudomonadati</taxon>
        <taxon>Pseudomonadota</taxon>
        <taxon>Betaproteobacteria</taxon>
        <taxon>Burkholderiales</taxon>
        <taxon>Burkholderiaceae</taxon>
        <taxon>Cupriavidus</taxon>
    </lineage>
</organism>
<sequence>MNLRTDKTMWKNPARQTLAAFAATLALPALAGIVTGTATYRERIALPPDAVFEVTLQDVSRAGAPALVIGRSTLDPAGQPPFHFGVAYQDQAIEPGHRYAVRAVIRQHGRLLFTTDTHVPALDGNKAPLQLRLVSASRGEGKASEKPTAQVPDSPLRGTYWKLTRLGDAPVSVAERQREPHLILATNEARLSGNGGCNSLMGGYEADGDQLRFKGLAGTMMACAQGMAQETQFLHALETVRRYRIAGRQLDLLGAGNAVVASFEAVALR</sequence>
<dbReference type="Pfam" id="PF09619">
    <property type="entry name" value="YscW"/>
    <property type="match status" value="1"/>
</dbReference>
<dbReference type="PANTHER" id="PTHR38013">
    <property type="entry name" value="GLYCOPROTEIN/POLYSACCHARIDE METABOLISM"/>
    <property type="match status" value="1"/>
</dbReference>
<dbReference type="Gene3D" id="2.40.128.270">
    <property type="match status" value="1"/>
</dbReference>
<keyword evidence="4" id="KW-1185">Reference proteome</keyword>
<name>A0A0C4YIE8_9BURK</name>
<dbReference type="Pfam" id="PF03724">
    <property type="entry name" value="META"/>
    <property type="match status" value="1"/>
</dbReference>
<dbReference type="InterPro" id="IPR039366">
    <property type="entry name" value="Pilotin"/>
</dbReference>
<reference evidence="3 4" key="1">
    <citation type="journal article" date="2015" name="Genome Announc.">
        <title>Complete Genome Sequence of Cupriavidus basilensis 4G11, Isolated from the Oak Ridge Field Research Center Site.</title>
        <authorList>
            <person name="Ray J."/>
            <person name="Waters R.J."/>
            <person name="Skerker J.M."/>
            <person name="Kuehl J.V."/>
            <person name="Price M.N."/>
            <person name="Huang J."/>
            <person name="Chakraborty R."/>
            <person name="Arkin A.P."/>
            <person name="Deutschbauer A."/>
        </authorList>
    </citation>
    <scope>NUCLEOTIDE SEQUENCE [LARGE SCALE GENOMIC DNA]</scope>
    <source>
        <strain evidence="3">4G11</strain>
    </source>
</reference>
<dbReference type="KEGG" id="cbw:RR42_s1200"/>
<dbReference type="Proteomes" id="UP000031843">
    <property type="component" value="Chromosome secondary"/>
</dbReference>
<dbReference type="InterPro" id="IPR038670">
    <property type="entry name" value="HslJ-like_sf"/>
</dbReference>
<proteinExistence type="predicted"/>
<evidence type="ECO:0000313" key="3">
    <source>
        <dbReference type="EMBL" id="AJG22788.1"/>
    </source>
</evidence>
<keyword evidence="1" id="KW-0732">Signal</keyword>
<dbReference type="InterPro" id="IPR053196">
    <property type="entry name" value="Lipoprotein_YbaY-like"/>
</dbReference>
<evidence type="ECO:0000259" key="2">
    <source>
        <dbReference type="Pfam" id="PF03724"/>
    </source>
</evidence>
<dbReference type="RefSeq" id="WP_043354406.1">
    <property type="nucleotide sequence ID" value="NZ_CP010537.1"/>
</dbReference>
<feature type="signal peptide" evidence="1">
    <location>
        <begin position="1"/>
        <end position="31"/>
    </location>
</feature>
<dbReference type="AlphaFoldDB" id="A0A0C4YIE8"/>
<gene>
    <name evidence="3" type="ORF">RR42_s1200</name>
</gene>
<feature type="chain" id="PRO_5002174210" evidence="1">
    <location>
        <begin position="32"/>
        <end position="269"/>
    </location>
</feature>
<dbReference type="PANTHER" id="PTHR38013:SF1">
    <property type="entry name" value="GLYCOPROTEIN_POLYSACCHARIDE METABOLISM"/>
    <property type="match status" value="1"/>
</dbReference>